<reference evidence="2" key="1">
    <citation type="submission" date="2023-08" db="EMBL/GenBank/DDBJ databases">
        <authorList>
            <person name="Chen Y."/>
            <person name="Shah S."/>
            <person name="Dougan E. K."/>
            <person name="Thang M."/>
            <person name="Chan C."/>
        </authorList>
    </citation>
    <scope>NUCLEOTIDE SEQUENCE</scope>
</reference>
<evidence type="ECO:0000256" key="1">
    <source>
        <dbReference type="SAM" id="Phobius"/>
    </source>
</evidence>
<dbReference type="Proteomes" id="UP001178507">
    <property type="component" value="Unassembled WGS sequence"/>
</dbReference>
<dbReference type="AlphaFoldDB" id="A0AA36IC49"/>
<evidence type="ECO:0000313" key="2">
    <source>
        <dbReference type="EMBL" id="CAJ1383509.1"/>
    </source>
</evidence>
<dbReference type="EMBL" id="CAUJNA010001024">
    <property type="protein sequence ID" value="CAJ1383509.1"/>
    <property type="molecule type" value="Genomic_DNA"/>
</dbReference>
<proteinExistence type="predicted"/>
<keyword evidence="3" id="KW-1185">Reference proteome</keyword>
<name>A0AA36IC49_9DINO</name>
<protein>
    <submittedName>
        <fullName evidence="2">Uncharacterized protein</fullName>
    </submittedName>
</protein>
<keyword evidence="1" id="KW-0472">Membrane</keyword>
<accession>A0AA36IC49</accession>
<sequence length="118" mass="13316">MATKVLESAPQLYLQSYVLYAAGSHGDPIKIASIGISIRKKKSYTSATRMLFRRLRFRFTFTSFTFAWSLATLLLHLHFLPLLLGTWGLILSRGFEHVTSGLFQNGRLTLVHVRPGFG</sequence>
<keyword evidence="1" id="KW-0812">Transmembrane</keyword>
<organism evidence="2 3">
    <name type="scientific">Effrenium voratum</name>
    <dbReference type="NCBI Taxonomy" id="2562239"/>
    <lineage>
        <taxon>Eukaryota</taxon>
        <taxon>Sar</taxon>
        <taxon>Alveolata</taxon>
        <taxon>Dinophyceae</taxon>
        <taxon>Suessiales</taxon>
        <taxon>Symbiodiniaceae</taxon>
        <taxon>Effrenium</taxon>
    </lineage>
</organism>
<feature type="transmembrane region" description="Helical" evidence="1">
    <location>
        <begin position="59"/>
        <end position="79"/>
    </location>
</feature>
<gene>
    <name evidence="2" type="ORF">EVOR1521_LOCUS10614</name>
</gene>
<keyword evidence="1" id="KW-1133">Transmembrane helix</keyword>
<comment type="caution">
    <text evidence="2">The sequence shown here is derived from an EMBL/GenBank/DDBJ whole genome shotgun (WGS) entry which is preliminary data.</text>
</comment>
<evidence type="ECO:0000313" key="3">
    <source>
        <dbReference type="Proteomes" id="UP001178507"/>
    </source>
</evidence>